<protein>
    <recommendedName>
        <fullName evidence="6">nicotinamidase</fullName>
        <ecNumber evidence="6">3.5.1.19</ecNumber>
    </recommendedName>
    <alternativeName>
        <fullName evidence="7">Nicotinamide deamidase</fullName>
    </alternativeName>
</protein>
<evidence type="ECO:0000256" key="4">
    <source>
        <dbReference type="ARBA" id="ARBA00022801"/>
    </source>
</evidence>
<dbReference type="Gene3D" id="3.40.50.850">
    <property type="entry name" value="Isochorismatase-like"/>
    <property type="match status" value="1"/>
</dbReference>
<dbReference type="SUPFAM" id="SSF52499">
    <property type="entry name" value="Isochorismatase-like hydrolases"/>
    <property type="match status" value="1"/>
</dbReference>
<reference evidence="9 10" key="1">
    <citation type="submission" date="2021-03" db="EMBL/GenBank/DDBJ databases">
        <title>Genomic Encyclopedia of Type Strains, Phase IV (KMG-IV): sequencing the most valuable type-strain genomes for metagenomic binning, comparative biology and taxonomic classification.</title>
        <authorList>
            <person name="Goeker M."/>
        </authorList>
    </citation>
    <scope>NUCLEOTIDE SEQUENCE [LARGE SCALE GENOMIC DNA]</scope>
    <source>
        <strain evidence="9 10">DSM 27138</strain>
    </source>
</reference>
<evidence type="ECO:0000256" key="3">
    <source>
        <dbReference type="ARBA" id="ARBA00022723"/>
    </source>
</evidence>
<comment type="pathway">
    <text evidence="5">Cofactor biosynthesis; nicotinate biosynthesis; nicotinate from nicotinamide: step 1/1.</text>
</comment>
<dbReference type="Proteomes" id="UP001519289">
    <property type="component" value="Unassembled WGS sequence"/>
</dbReference>
<dbReference type="Pfam" id="PF00857">
    <property type="entry name" value="Isochorismatase"/>
    <property type="match status" value="1"/>
</dbReference>
<dbReference type="PANTHER" id="PTHR11080:SF2">
    <property type="entry name" value="LD05707P"/>
    <property type="match status" value="1"/>
</dbReference>
<evidence type="ECO:0000256" key="1">
    <source>
        <dbReference type="ARBA" id="ARBA00006336"/>
    </source>
</evidence>
<evidence type="ECO:0000313" key="10">
    <source>
        <dbReference type="Proteomes" id="UP001519289"/>
    </source>
</evidence>
<dbReference type="InterPro" id="IPR000868">
    <property type="entry name" value="Isochorismatase-like_dom"/>
</dbReference>
<comment type="caution">
    <text evidence="9">The sequence shown here is derived from an EMBL/GenBank/DDBJ whole genome shotgun (WGS) entry which is preliminary data.</text>
</comment>
<dbReference type="RefSeq" id="WP_209465738.1">
    <property type="nucleotide sequence ID" value="NZ_JAGGLG010000006.1"/>
</dbReference>
<comment type="similarity">
    <text evidence="1">Belongs to the isochorismatase family.</text>
</comment>
<accession>A0ABS4JPX2</accession>
<keyword evidence="10" id="KW-1185">Reference proteome</keyword>
<evidence type="ECO:0000256" key="2">
    <source>
        <dbReference type="ARBA" id="ARBA00022642"/>
    </source>
</evidence>
<dbReference type="EC" id="3.5.1.19" evidence="6"/>
<dbReference type="PANTHER" id="PTHR11080">
    <property type="entry name" value="PYRAZINAMIDASE/NICOTINAMIDASE"/>
    <property type="match status" value="1"/>
</dbReference>
<dbReference type="InterPro" id="IPR036380">
    <property type="entry name" value="Isochorismatase-like_sf"/>
</dbReference>
<evidence type="ECO:0000259" key="8">
    <source>
        <dbReference type="Pfam" id="PF00857"/>
    </source>
</evidence>
<evidence type="ECO:0000256" key="5">
    <source>
        <dbReference type="ARBA" id="ARBA00037900"/>
    </source>
</evidence>
<organism evidence="9 10">
    <name type="scientific">Symbiobacterium terraclitae</name>
    <dbReference type="NCBI Taxonomy" id="557451"/>
    <lineage>
        <taxon>Bacteria</taxon>
        <taxon>Bacillati</taxon>
        <taxon>Bacillota</taxon>
        <taxon>Clostridia</taxon>
        <taxon>Eubacteriales</taxon>
        <taxon>Symbiobacteriaceae</taxon>
        <taxon>Symbiobacterium</taxon>
    </lineage>
</organism>
<proteinExistence type="inferred from homology"/>
<keyword evidence="3" id="KW-0479">Metal-binding</keyword>
<feature type="domain" description="Isochorismatase-like" evidence="8">
    <location>
        <begin position="5"/>
        <end position="224"/>
    </location>
</feature>
<gene>
    <name evidence="9" type="ORF">J2Z79_000978</name>
</gene>
<name>A0ABS4JPX2_9FIRM</name>
<keyword evidence="2" id="KW-0662">Pyridine nucleotide biosynthesis</keyword>
<dbReference type="EMBL" id="JAGGLG010000006">
    <property type="protein sequence ID" value="MBP2017593.1"/>
    <property type="molecule type" value="Genomic_DNA"/>
</dbReference>
<evidence type="ECO:0000256" key="6">
    <source>
        <dbReference type="ARBA" id="ARBA00039017"/>
    </source>
</evidence>
<evidence type="ECO:0000313" key="9">
    <source>
        <dbReference type="EMBL" id="MBP2017593.1"/>
    </source>
</evidence>
<evidence type="ECO:0000256" key="7">
    <source>
        <dbReference type="ARBA" id="ARBA00043224"/>
    </source>
</evidence>
<dbReference type="InterPro" id="IPR052347">
    <property type="entry name" value="Isochorismatase_Nicotinamidase"/>
</dbReference>
<keyword evidence="4" id="KW-0378">Hydrolase</keyword>
<sequence>MARRALLVIDTQVDFNDEQGSLTSFQRSDPKMRRIADLIDAVHAEGGFVVATADTHPPLHHPEHLVTYRRMLQETMGQDRFEAYMDQAYEAYREELKLYPPHCEYGTPGWQPTAAIAAAFERLGDDLIWIQKPTYRLVDGYVMKGPAGMVGRSGRAVLDFLKAQGVEEVLVTGLITPVCVLAAVESAVEAGLRATVDENLVDSYDEESHKQGLARIAAAGGIIVPARPEE</sequence>